<dbReference type="InterPro" id="IPR036515">
    <property type="entry name" value="Transposase_17_sf"/>
</dbReference>
<comment type="caution">
    <text evidence="2">The sequence shown here is derived from an EMBL/GenBank/DDBJ whole genome shotgun (WGS) entry which is preliminary data.</text>
</comment>
<feature type="domain" description="Transposase IS200-like" evidence="1">
    <location>
        <begin position="9"/>
        <end position="124"/>
    </location>
</feature>
<sequence>MPRKPRFFVPGMPVHIVQRGHSREPVFFEDNDYLAYLRWLKEAADRYNVNIHAYVLMTNHIHILATAEDKDGITRMMQYVGRYYVPYINHTYGTSGSIWEGRYKASLINDEEYLLTCMRYIELNPVRADMARSPAHYRWSSYRRNGQGKVDELVSSHAIYGALGRTQSSRTEAYKSLFKAHLDNEALEDIRAAWQTGTPLGNDYFRQKIENKLKCKVGQARRGRPAVQKVGDG</sequence>
<name>A0A558D0F7_9GAMM</name>
<dbReference type="Proteomes" id="UP000317355">
    <property type="component" value="Unassembled WGS sequence"/>
</dbReference>
<dbReference type="SMART" id="SM01321">
    <property type="entry name" value="Y1_Tnp"/>
    <property type="match status" value="1"/>
</dbReference>
<dbReference type="GO" id="GO:0003677">
    <property type="term" value="F:DNA binding"/>
    <property type="evidence" value="ECO:0007669"/>
    <property type="project" value="InterPro"/>
</dbReference>
<proteinExistence type="predicted"/>
<dbReference type="Pfam" id="PF01797">
    <property type="entry name" value="Y1_Tnp"/>
    <property type="match status" value="1"/>
</dbReference>
<dbReference type="SUPFAM" id="SSF143422">
    <property type="entry name" value="Transposase IS200-like"/>
    <property type="match status" value="1"/>
</dbReference>
<evidence type="ECO:0000259" key="1">
    <source>
        <dbReference type="SMART" id="SM01321"/>
    </source>
</evidence>
<dbReference type="InterPro" id="IPR002686">
    <property type="entry name" value="Transposase_17"/>
</dbReference>
<dbReference type="PANTHER" id="PTHR34322:SF2">
    <property type="entry name" value="TRANSPOSASE IS200-LIKE DOMAIN-CONTAINING PROTEIN"/>
    <property type="match status" value="1"/>
</dbReference>
<accession>A0A558D0F7</accession>
<evidence type="ECO:0000313" key="3">
    <source>
        <dbReference type="Proteomes" id="UP000317355"/>
    </source>
</evidence>
<evidence type="ECO:0000313" key="2">
    <source>
        <dbReference type="EMBL" id="TVT54504.1"/>
    </source>
</evidence>
<dbReference type="PANTHER" id="PTHR34322">
    <property type="entry name" value="TRANSPOSASE, Y1_TNP DOMAIN-CONTAINING"/>
    <property type="match status" value="1"/>
</dbReference>
<reference evidence="2 3" key="1">
    <citation type="submission" date="2019-07" db="EMBL/GenBank/DDBJ databases">
        <title>The pathways for chlorine oxyanion respiration interact through the shared metabolite chlorate.</title>
        <authorList>
            <person name="Barnum T.P."/>
            <person name="Cheng Y."/>
            <person name="Hill K.A."/>
            <person name="Lucas L.N."/>
            <person name="Carlson H.K."/>
            <person name="Coates J.D."/>
        </authorList>
    </citation>
    <scope>NUCLEOTIDE SEQUENCE [LARGE SCALE GENOMIC DNA]</scope>
    <source>
        <strain evidence="2">BK-3</strain>
    </source>
</reference>
<gene>
    <name evidence="2" type="ORF">FHK82_09910</name>
</gene>
<dbReference type="Gene3D" id="3.30.70.1290">
    <property type="entry name" value="Transposase IS200-like"/>
    <property type="match status" value="1"/>
</dbReference>
<dbReference type="EMBL" id="VMRY01000041">
    <property type="protein sequence ID" value="TVT54504.1"/>
    <property type="molecule type" value="Genomic_DNA"/>
</dbReference>
<dbReference type="GO" id="GO:0004803">
    <property type="term" value="F:transposase activity"/>
    <property type="evidence" value="ECO:0007669"/>
    <property type="project" value="InterPro"/>
</dbReference>
<protein>
    <submittedName>
        <fullName evidence="2">Transposase</fullName>
    </submittedName>
</protein>
<dbReference type="AlphaFoldDB" id="A0A558D0F7"/>
<dbReference type="GO" id="GO:0006313">
    <property type="term" value="P:DNA transposition"/>
    <property type="evidence" value="ECO:0007669"/>
    <property type="project" value="InterPro"/>
</dbReference>
<organism evidence="2 3">
    <name type="scientific">Sedimenticola thiotaurini</name>
    <dbReference type="NCBI Taxonomy" id="1543721"/>
    <lineage>
        <taxon>Bacteria</taxon>
        <taxon>Pseudomonadati</taxon>
        <taxon>Pseudomonadota</taxon>
        <taxon>Gammaproteobacteria</taxon>
        <taxon>Chromatiales</taxon>
        <taxon>Sedimenticolaceae</taxon>
        <taxon>Sedimenticola</taxon>
    </lineage>
</organism>